<dbReference type="AlphaFoldDB" id="A0AAV0AZS2"/>
<dbReference type="EMBL" id="CALTRL010002285">
    <property type="protein sequence ID" value="CAH7675270.1"/>
    <property type="molecule type" value="Genomic_DNA"/>
</dbReference>
<reference evidence="1" key="1">
    <citation type="submission" date="2022-06" db="EMBL/GenBank/DDBJ databases">
        <authorList>
            <consortium name="SYNGENTA / RWTH Aachen University"/>
        </authorList>
    </citation>
    <scope>NUCLEOTIDE SEQUENCE</scope>
</reference>
<evidence type="ECO:0000313" key="1">
    <source>
        <dbReference type="EMBL" id="CAH7675270.1"/>
    </source>
</evidence>
<comment type="caution">
    <text evidence="1">The sequence shown here is derived from an EMBL/GenBank/DDBJ whole genome shotgun (WGS) entry which is preliminary data.</text>
</comment>
<proteinExistence type="predicted"/>
<gene>
    <name evidence="1" type="ORF">PPACK8108_LOCUS10252</name>
</gene>
<organism evidence="1 2">
    <name type="scientific">Phakopsora pachyrhizi</name>
    <name type="common">Asian soybean rust disease fungus</name>
    <dbReference type="NCBI Taxonomy" id="170000"/>
    <lineage>
        <taxon>Eukaryota</taxon>
        <taxon>Fungi</taxon>
        <taxon>Dikarya</taxon>
        <taxon>Basidiomycota</taxon>
        <taxon>Pucciniomycotina</taxon>
        <taxon>Pucciniomycetes</taxon>
        <taxon>Pucciniales</taxon>
        <taxon>Phakopsoraceae</taxon>
        <taxon>Phakopsora</taxon>
    </lineage>
</organism>
<sequence length="164" mass="18075">MAFFSGALNALTIIGSFIMRLIDLMTTSIIRKSSETSLVNTGTSTACDLEKGINPKTGEVLETLNCRCIPIITITTATEVEELLENSEEFQIKAFKALIRFDSNTKDSTLDSRPRIHVRSHAVILTLGTQADGAEEEVTEMSALKAFRWSERLDVVPNLGPNIR</sequence>
<evidence type="ECO:0000313" key="2">
    <source>
        <dbReference type="Proteomes" id="UP001153365"/>
    </source>
</evidence>
<accession>A0AAV0AZS2</accession>
<keyword evidence="2" id="KW-1185">Reference proteome</keyword>
<name>A0AAV0AZS2_PHAPC</name>
<dbReference type="Proteomes" id="UP001153365">
    <property type="component" value="Unassembled WGS sequence"/>
</dbReference>
<protein>
    <submittedName>
        <fullName evidence="1">Uncharacterized protein</fullName>
    </submittedName>
</protein>